<dbReference type="STRING" id="121719.APZ00_01715"/>
<dbReference type="EMBL" id="CP013068">
    <property type="protein sequence ID" value="ALV25953.1"/>
    <property type="molecule type" value="Genomic_DNA"/>
</dbReference>
<protein>
    <submittedName>
        <fullName evidence="9">Iron ABC transporter permease</fullName>
    </submittedName>
</protein>
<feature type="transmembrane region" description="Helical" evidence="7">
    <location>
        <begin position="242"/>
        <end position="259"/>
    </location>
</feature>
<dbReference type="CDD" id="cd06261">
    <property type="entry name" value="TM_PBP2"/>
    <property type="match status" value="2"/>
</dbReference>
<dbReference type="InterPro" id="IPR035906">
    <property type="entry name" value="MetI-like_sf"/>
</dbReference>
<dbReference type="SUPFAM" id="SSF161098">
    <property type="entry name" value="MetI-like"/>
    <property type="match status" value="2"/>
</dbReference>
<feature type="domain" description="ABC transmembrane type-1" evidence="8">
    <location>
        <begin position="53"/>
        <end position="258"/>
    </location>
</feature>
<comment type="subcellular location">
    <subcellularLocation>
        <location evidence="1 7">Cell membrane</location>
        <topology evidence="1 7">Multi-pass membrane protein</topology>
    </subcellularLocation>
</comment>
<evidence type="ECO:0000256" key="4">
    <source>
        <dbReference type="ARBA" id="ARBA00022692"/>
    </source>
</evidence>
<feature type="transmembrane region" description="Helical" evidence="7">
    <location>
        <begin position="370"/>
        <end position="392"/>
    </location>
</feature>
<keyword evidence="10" id="KW-1185">Reference proteome</keyword>
<dbReference type="Proteomes" id="UP000064921">
    <property type="component" value="Chromosome"/>
</dbReference>
<gene>
    <name evidence="9" type="ORF">APZ00_01715</name>
</gene>
<feature type="transmembrane region" description="Helical" evidence="7">
    <location>
        <begin position="336"/>
        <end position="358"/>
    </location>
</feature>
<dbReference type="InterPro" id="IPR000515">
    <property type="entry name" value="MetI-like"/>
</dbReference>
<keyword evidence="4 7" id="KW-0812">Transmembrane</keyword>
<dbReference type="PROSITE" id="PS50928">
    <property type="entry name" value="ABC_TM1"/>
    <property type="match status" value="2"/>
</dbReference>
<keyword evidence="6 7" id="KW-0472">Membrane</keyword>
<feature type="domain" description="ABC transmembrane type-1" evidence="8">
    <location>
        <begin position="331"/>
        <end position="537"/>
    </location>
</feature>
<dbReference type="KEGG" id="pphr:APZ00_01715"/>
<feature type="transmembrane region" description="Helical" evidence="7">
    <location>
        <begin position="139"/>
        <end position="159"/>
    </location>
</feature>
<keyword evidence="2 7" id="KW-0813">Transport</keyword>
<evidence type="ECO:0000313" key="10">
    <source>
        <dbReference type="Proteomes" id="UP000064921"/>
    </source>
</evidence>
<dbReference type="AlphaFoldDB" id="A0A0U3E2Z8"/>
<feature type="transmembrane region" description="Helical" evidence="7">
    <location>
        <begin position="519"/>
        <end position="538"/>
    </location>
</feature>
<dbReference type="GO" id="GO:0055085">
    <property type="term" value="P:transmembrane transport"/>
    <property type="evidence" value="ECO:0007669"/>
    <property type="project" value="InterPro"/>
</dbReference>
<evidence type="ECO:0000256" key="6">
    <source>
        <dbReference type="ARBA" id="ARBA00023136"/>
    </source>
</evidence>
<proteinExistence type="inferred from homology"/>
<feature type="transmembrane region" description="Helical" evidence="7">
    <location>
        <begin position="12"/>
        <end position="34"/>
    </location>
</feature>
<feature type="transmembrane region" description="Helical" evidence="7">
    <location>
        <begin position="289"/>
        <end position="316"/>
    </location>
</feature>
<feature type="transmembrane region" description="Helical" evidence="7">
    <location>
        <begin position="91"/>
        <end position="109"/>
    </location>
</feature>
<dbReference type="Gene3D" id="1.10.3720.10">
    <property type="entry name" value="MetI-like"/>
    <property type="match status" value="2"/>
</dbReference>
<evidence type="ECO:0000256" key="7">
    <source>
        <dbReference type="RuleBase" id="RU363032"/>
    </source>
</evidence>
<dbReference type="eggNOG" id="COG1178">
    <property type="taxonomic scope" value="Bacteria"/>
</dbReference>
<evidence type="ECO:0000259" key="8">
    <source>
        <dbReference type="PROSITE" id="PS50928"/>
    </source>
</evidence>
<evidence type="ECO:0000256" key="5">
    <source>
        <dbReference type="ARBA" id="ARBA00022989"/>
    </source>
</evidence>
<reference evidence="9 10" key="1">
    <citation type="submission" date="2015-10" db="EMBL/GenBank/DDBJ databases">
        <title>The world's first case of liver abscess caused by Pannonibacter phragmitetus.</title>
        <authorList>
            <person name="Ming D."/>
            <person name="Wang M."/>
            <person name="Zhou Y."/>
            <person name="Jiang T."/>
            <person name="Hu S."/>
        </authorList>
    </citation>
    <scope>NUCLEOTIDE SEQUENCE [LARGE SCALE GENOMIC DNA]</scope>
    <source>
        <strain evidence="9 10">31801</strain>
    </source>
</reference>
<feature type="transmembrane region" description="Helical" evidence="7">
    <location>
        <begin position="469"/>
        <end position="489"/>
    </location>
</feature>
<keyword evidence="5 7" id="KW-1133">Transmembrane helix</keyword>
<sequence>MNAAPRKDRIWLISAILSAVLILMPVAALFLMALESSGGNWSHLFSTVLPRALQTTALLLLGVGILTGVTGVITAWLVTMCHFPGRRLFDWALLIPLAVPTYIIAFAYVDVMAYSGPAQSTVRAIFGFRTARDYWFPEIRSLGGAIFVMSAVLYPYVYLSARASFLLQSASALDVGRTLGAGPLRLFLRVALPLSRPAIAAGIALALMECLNDIGAVTFFGVRTLTFSIYDTWLNRSNLAGAAQLACAMLIIVVILLALERRARRHLRFDSSRGKHHAPARYQLTGPRALLAIAVCALPIVLGFIVPASMLAGQAFRRLEQAQDPAFLLAVRNSVVMALIASSLITGLAITLVYAARLHKSKLLYMSGRIASIGYAVPGTVLAVGILIPLASLDNAIDAMMKQMFGFGTGLLLIGSGTALVYAYLCRFLAVAHGQVEGGFGKISPNLDMAARTLGRGSTRILGEVHMPLLRPVLLSALLITFVDCMKELPATILLRPFNFNTLATSVYEAASREAFEEAALPALAIVVTGLVPVILLASTSARSFRQSVSKRGLAAAP</sequence>
<evidence type="ECO:0000313" key="9">
    <source>
        <dbReference type="EMBL" id="ALV25953.1"/>
    </source>
</evidence>
<dbReference type="PANTHER" id="PTHR30183">
    <property type="entry name" value="MOLYBDENUM TRANSPORT SYSTEM PERMEASE PROTEIN MODB"/>
    <property type="match status" value="1"/>
</dbReference>
<evidence type="ECO:0000256" key="1">
    <source>
        <dbReference type="ARBA" id="ARBA00004651"/>
    </source>
</evidence>
<feature type="transmembrane region" description="Helical" evidence="7">
    <location>
        <begin position="198"/>
        <end position="222"/>
    </location>
</feature>
<evidence type="ECO:0000256" key="2">
    <source>
        <dbReference type="ARBA" id="ARBA00022448"/>
    </source>
</evidence>
<keyword evidence="3" id="KW-1003">Cell membrane</keyword>
<accession>A0A0U3E2Z8</accession>
<dbReference type="GO" id="GO:0005886">
    <property type="term" value="C:plasma membrane"/>
    <property type="evidence" value="ECO:0007669"/>
    <property type="project" value="UniProtKB-SubCell"/>
</dbReference>
<organism evidence="9 10">
    <name type="scientific">Pannonibacter phragmitetus</name>
    <dbReference type="NCBI Taxonomy" id="121719"/>
    <lineage>
        <taxon>Bacteria</taxon>
        <taxon>Pseudomonadati</taxon>
        <taxon>Pseudomonadota</taxon>
        <taxon>Alphaproteobacteria</taxon>
        <taxon>Hyphomicrobiales</taxon>
        <taxon>Stappiaceae</taxon>
        <taxon>Pannonibacter</taxon>
    </lineage>
</organism>
<dbReference type="FunFam" id="1.10.3720.10:FF:000088">
    <property type="entry name" value="Iron(III) ABC transporter, permease protein"/>
    <property type="match status" value="1"/>
</dbReference>
<feature type="transmembrane region" description="Helical" evidence="7">
    <location>
        <begin position="54"/>
        <end position="79"/>
    </location>
</feature>
<name>A0A0U3E2Z8_9HYPH</name>
<dbReference type="PANTHER" id="PTHR30183:SF2">
    <property type="entry name" value="IRON UTILIZATION PROTEIN"/>
    <property type="match status" value="1"/>
</dbReference>
<feature type="transmembrane region" description="Helical" evidence="7">
    <location>
        <begin position="404"/>
        <end position="425"/>
    </location>
</feature>
<dbReference type="RefSeq" id="WP_058897897.1">
    <property type="nucleotide sequence ID" value="NZ_CP013068.1"/>
</dbReference>
<dbReference type="Pfam" id="PF00528">
    <property type="entry name" value="BPD_transp_1"/>
    <property type="match status" value="1"/>
</dbReference>
<comment type="similarity">
    <text evidence="7">Belongs to the binding-protein-dependent transport system permease family.</text>
</comment>
<evidence type="ECO:0000256" key="3">
    <source>
        <dbReference type="ARBA" id="ARBA00022475"/>
    </source>
</evidence>